<evidence type="ECO:0000313" key="1">
    <source>
        <dbReference type="EMBL" id="KIM63406.1"/>
    </source>
</evidence>
<keyword evidence="2" id="KW-1185">Reference proteome</keyword>
<name>A0A0C3E5V0_9AGAM</name>
<dbReference type="HOGENOM" id="CLU_042559_1_0_1"/>
<dbReference type="InParanoid" id="A0A0C3E5V0"/>
<dbReference type="EMBL" id="KN822035">
    <property type="protein sequence ID" value="KIM63406.1"/>
    <property type="molecule type" value="Genomic_DNA"/>
</dbReference>
<dbReference type="SUPFAM" id="SSF101898">
    <property type="entry name" value="NHL repeat"/>
    <property type="match status" value="1"/>
</dbReference>
<dbReference type="AlphaFoldDB" id="A0A0C3E5V0"/>
<dbReference type="Gene3D" id="2.130.10.10">
    <property type="entry name" value="YVTN repeat-like/Quinoprotein amine dehydrogenase"/>
    <property type="match status" value="1"/>
</dbReference>
<proteinExistence type="predicted"/>
<protein>
    <submittedName>
        <fullName evidence="1">Uncharacterized protein</fullName>
    </submittedName>
</protein>
<dbReference type="InterPro" id="IPR001680">
    <property type="entry name" value="WD40_rpt"/>
</dbReference>
<dbReference type="InterPro" id="IPR011042">
    <property type="entry name" value="6-blade_b-propeller_TolB-like"/>
</dbReference>
<reference evidence="2" key="2">
    <citation type="submission" date="2015-01" db="EMBL/GenBank/DDBJ databases">
        <title>Evolutionary Origins and Diversification of the Mycorrhizal Mutualists.</title>
        <authorList>
            <consortium name="DOE Joint Genome Institute"/>
            <consortium name="Mycorrhizal Genomics Consortium"/>
            <person name="Kohler A."/>
            <person name="Kuo A."/>
            <person name="Nagy L.G."/>
            <person name="Floudas D."/>
            <person name="Copeland A."/>
            <person name="Barry K.W."/>
            <person name="Cichocki N."/>
            <person name="Veneault-Fourrey C."/>
            <person name="LaButti K."/>
            <person name="Lindquist E.A."/>
            <person name="Lipzen A."/>
            <person name="Lundell T."/>
            <person name="Morin E."/>
            <person name="Murat C."/>
            <person name="Riley R."/>
            <person name="Ohm R."/>
            <person name="Sun H."/>
            <person name="Tunlid A."/>
            <person name="Henrissat B."/>
            <person name="Grigoriev I.V."/>
            <person name="Hibbett D.S."/>
            <person name="Martin F."/>
        </authorList>
    </citation>
    <scope>NUCLEOTIDE SEQUENCE [LARGE SCALE GENOMIC DNA]</scope>
    <source>
        <strain evidence="2">Foug A</strain>
    </source>
</reference>
<dbReference type="OrthoDB" id="2654453at2759"/>
<organism evidence="1 2">
    <name type="scientific">Scleroderma citrinum Foug A</name>
    <dbReference type="NCBI Taxonomy" id="1036808"/>
    <lineage>
        <taxon>Eukaryota</taxon>
        <taxon>Fungi</taxon>
        <taxon>Dikarya</taxon>
        <taxon>Basidiomycota</taxon>
        <taxon>Agaricomycotina</taxon>
        <taxon>Agaricomycetes</taxon>
        <taxon>Agaricomycetidae</taxon>
        <taxon>Boletales</taxon>
        <taxon>Sclerodermatineae</taxon>
        <taxon>Sclerodermataceae</taxon>
        <taxon>Scleroderma</taxon>
    </lineage>
</organism>
<accession>A0A0C3E5V0</accession>
<reference evidence="1 2" key="1">
    <citation type="submission" date="2014-04" db="EMBL/GenBank/DDBJ databases">
        <authorList>
            <consortium name="DOE Joint Genome Institute"/>
            <person name="Kuo A."/>
            <person name="Kohler A."/>
            <person name="Nagy L.G."/>
            <person name="Floudas D."/>
            <person name="Copeland A."/>
            <person name="Barry K.W."/>
            <person name="Cichocki N."/>
            <person name="Veneault-Fourrey C."/>
            <person name="LaButti K."/>
            <person name="Lindquist E.A."/>
            <person name="Lipzen A."/>
            <person name="Lundell T."/>
            <person name="Morin E."/>
            <person name="Murat C."/>
            <person name="Sun H."/>
            <person name="Tunlid A."/>
            <person name="Henrissat B."/>
            <person name="Grigoriev I.V."/>
            <person name="Hibbett D.S."/>
            <person name="Martin F."/>
            <person name="Nordberg H.P."/>
            <person name="Cantor M.N."/>
            <person name="Hua S.X."/>
        </authorList>
    </citation>
    <scope>NUCLEOTIDE SEQUENCE [LARGE SCALE GENOMIC DNA]</scope>
    <source>
        <strain evidence="1 2">Foug A</strain>
    </source>
</reference>
<dbReference type="Proteomes" id="UP000053989">
    <property type="component" value="Unassembled WGS sequence"/>
</dbReference>
<dbReference type="Gene3D" id="2.120.10.30">
    <property type="entry name" value="TolB, C-terminal domain"/>
    <property type="match status" value="1"/>
</dbReference>
<dbReference type="STRING" id="1036808.A0A0C3E5V0"/>
<sequence length="379" mass="41760">MAPSWSSLSPSNQRYQLVGRLPKEAGHTVNCLTINEQGNLLASGSDYGLKIWDLKRLVEVPLSVRQHAFHDPMQFEELVVKRVGTGCEITCMTCDMTVGTGVRIATGTHERQVICWTFHNNILVPAFSIQLSTMVPKGIAFMYGQKDVYVWGMYDGQMHTIRGDGTITKTTSLVTAIGGVAMHEKQAVFLIDNVMDGLSLHSAETGHLIRSFPTKPSVPKSKDVAFGEKGVIVVGDGDHGSVYVFNRKQGTQLQKLQHAQEGMVQSIAMLLIFILGLLLMDAMDQGSLLNRWQSMATTATADVIATVFRPSPRIQQAASDGGEWTEQDKRTYHNLRAEWKALRGNVVTMAVSSSPQKQRRERSLATKEMGVTGEVILVQ</sequence>
<gene>
    <name evidence="1" type="ORF">SCLCIDRAFT_8855</name>
</gene>
<dbReference type="Pfam" id="PF00400">
    <property type="entry name" value="WD40"/>
    <property type="match status" value="1"/>
</dbReference>
<evidence type="ECO:0000313" key="2">
    <source>
        <dbReference type="Proteomes" id="UP000053989"/>
    </source>
</evidence>
<dbReference type="InterPro" id="IPR015943">
    <property type="entry name" value="WD40/YVTN_repeat-like_dom_sf"/>
</dbReference>